<reference evidence="2 3" key="1">
    <citation type="submission" date="2024-09" db="EMBL/GenBank/DDBJ databases">
        <authorList>
            <person name="Sun Q."/>
            <person name="Mori K."/>
        </authorList>
    </citation>
    <scope>NUCLEOTIDE SEQUENCE [LARGE SCALE GENOMIC DNA]</scope>
    <source>
        <strain evidence="2 3">TBRC 7907</strain>
    </source>
</reference>
<feature type="transmembrane region" description="Helical" evidence="1">
    <location>
        <begin position="30"/>
        <end position="48"/>
    </location>
</feature>
<dbReference type="EMBL" id="JBHLZU010000011">
    <property type="protein sequence ID" value="MFB9905285.1"/>
    <property type="molecule type" value="Genomic_DNA"/>
</dbReference>
<name>A0ABV5ZWL2_9PSEU</name>
<evidence type="ECO:0008006" key="4">
    <source>
        <dbReference type="Google" id="ProtNLM"/>
    </source>
</evidence>
<protein>
    <recommendedName>
        <fullName evidence="4">DUF4878 domain-containing protein</fullName>
    </recommendedName>
</protein>
<dbReference type="Proteomes" id="UP001589693">
    <property type="component" value="Unassembled WGS sequence"/>
</dbReference>
<keyword evidence="1" id="KW-0812">Transmembrane</keyword>
<keyword evidence="1" id="KW-0472">Membrane</keyword>
<comment type="caution">
    <text evidence="2">The sequence shown here is derived from an EMBL/GenBank/DDBJ whole genome shotgun (WGS) entry which is preliminary data.</text>
</comment>
<organism evidence="2 3">
    <name type="scientific">Allokutzneria oryzae</name>
    <dbReference type="NCBI Taxonomy" id="1378989"/>
    <lineage>
        <taxon>Bacteria</taxon>
        <taxon>Bacillati</taxon>
        <taxon>Actinomycetota</taxon>
        <taxon>Actinomycetes</taxon>
        <taxon>Pseudonocardiales</taxon>
        <taxon>Pseudonocardiaceae</taxon>
        <taxon>Allokutzneria</taxon>
    </lineage>
</organism>
<sequence length="186" mass="19650">MSQPPQKTFQVNEKVKKTAIKAGKYVGIKLLKWAAFLLVLALAWWYFFGGSGGNGSDGKASNSPTRGLSPEHTLRMVYTYAEAGDGGAACSFFSTAGAEEFAKNMGAVNCLQAIDDIAAKAKTEPLAKAKVPPVPAFTSGGKSEASSCQMRENDGRRLGAFLLTRQPDGGWQITGHEAEPADCVTG</sequence>
<keyword evidence="1" id="KW-1133">Transmembrane helix</keyword>
<evidence type="ECO:0000256" key="1">
    <source>
        <dbReference type="SAM" id="Phobius"/>
    </source>
</evidence>
<proteinExistence type="predicted"/>
<keyword evidence="3" id="KW-1185">Reference proteome</keyword>
<dbReference type="RefSeq" id="WP_377852587.1">
    <property type="nucleotide sequence ID" value="NZ_JBHLZU010000011.1"/>
</dbReference>
<evidence type="ECO:0000313" key="3">
    <source>
        <dbReference type="Proteomes" id="UP001589693"/>
    </source>
</evidence>
<accession>A0ABV5ZWL2</accession>
<evidence type="ECO:0000313" key="2">
    <source>
        <dbReference type="EMBL" id="MFB9905285.1"/>
    </source>
</evidence>
<gene>
    <name evidence="2" type="ORF">ACFFQA_15230</name>
</gene>